<gene>
    <name evidence="1" type="ORF">LCGC14_2426070</name>
</gene>
<organism evidence="1">
    <name type="scientific">marine sediment metagenome</name>
    <dbReference type="NCBI Taxonomy" id="412755"/>
    <lineage>
        <taxon>unclassified sequences</taxon>
        <taxon>metagenomes</taxon>
        <taxon>ecological metagenomes</taxon>
    </lineage>
</organism>
<dbReference type="Gene3D" id="1.10.10.10">
    <property type="entry name" value="Winged helix-like DNA-binding domain superfamily/Winged helix DNA-binding domain"/>
    <property type="match status" value="1"/>
</dbReference>
<feature type="non-terminal residue" evidence="1">
    <location>
        <position position="349"/>
    </location>
</feature>
<evidence type="ECO:0000313" key="1">
    <source>
        <dbReference type="EMBL" id="KKL23368.1"/>
    </source>
</evidence>
<protein>
    <recommendedName>
        <fullName evidence="2">Bacteriophage lambda Replication protein O N-terminal domain-containing protein</fullName>
    </recommendedName>
</protein>
<proteinExistence type="predicted"/>
<dbReference type="EMBL" id="LAZR01037001">
    <property type="protein sequence ID" value="KKL23368.1"/>
    <property type="molecule type" value="Genomic_DNA"/>
</dbReference>
<accession>A0A0F9EHE9</accession>
<evidence type="ECO:0008006" key="2">
    <source>
        <dbReference type="Google" id="ProtNLM"/>
    </source>
</evidence>
<dbReference type="InterPro" id="IPR036388">
    <property type="entry name" value="WH-like_DNA-bd_sf"/>
</dbReference>
<reference evidence="1" key="1">
    <citation type="journal article" date="2015" name="Nature">
        <title>Complex archaea that bridge the gap between prokaryotes and eukaryotes.</title>
        <authorList>
            <person name="Spang A."/>
            <person name="Saw J.H."/>
            <person name="Jorgensen S.L."/>
            <person name="Zaremba-Niedzwiedzka K."/>
            <person name="Martijn J."/>
            <person name="Lind A.E."/>
            <person name="van Eijk R."/>
            <person name="Schleper C."/>
            <person name="Guy L."/>
            <person name="Ettema T.J."/>
        </authorList>
    </citation>
    <scope>NUCLEOTIDE SEQUENCE</scope>
</reference>
<comment type="caution">
    <text evidence="1">The sequence shown here is derived from an EMBL/GenBank/DDBJ whole genome shotgun (WGS) entry which is preliminary data.</text>
</comment>
<dbReference type="AlphaFoldDB" id="A0A0F9EHE9"/>
<sequence>MKKSKSATEMRAKLAKRMKEMGGEPTAELTGQEAINAVMGLHVVSQPAKIAPPTEPKPQIILYLRDGVNPADRNFTKYPNEMHDLMAEELTEYENIAYVKLWRESWGYGRNYCRIAYSTILENTSLRSLSTVRRSVGGLREKKFIILVLDKDRGSDTTKAGTLYRVFTPAEILKGLADEGVPLADLPSEGVFCENIVTENTVINADNTVGNDTVFTGNMLTGNSVQAEHGQSEHSTMSTQNMVTENTVTQGKVDSASGEGVLTEHGQREQHLKEDSLKDSLSLNPVDLFYTGIGQTKISKAKRERGNKVVQELKADGFSLEDIAYAAEWTPKNAKEEVYDMEILKHTIG</sequence>
<name>A0A0F9EHE9_9ZZZZ</name>